<sequence length="136" mass="15687">MVSEITNVEKPDGPGPAPAFSHSIEAEFAHILDYYGVAWEYEPRSFVLERDPDGSVRVAFTPDFYLPEQDLFVELTTMRPKLVTKKNRKIRQMHELYPEINIQLWKRSDLRALMLRFGLDDEAARIMGTDAQSDTP</sequence>
<protein>
    <submittedName>
        <fullName evidence="1">Uncharacterized protein</fullName>
    </submittedName>
</protein>
<dbReference type="Gene3D" id="3.40.91.30">
    <property type="match status" value="1"/>
</dbReference>
<dbReference type="EMBL" id="LN890655">
    <property type="protein sequence ID" value="CUS02368.2"/>
    <property type="molecule type" value="Genomic_DNA"/>
</dbReference>
<dbReference type="RefSeq" id="WP_095041987.1">
    <property type="nucleotide sequence ID" value="NZ_LN890655.1"/>
</dbReference>
<dbReference type="AlphaFoldDB" id="A0A160T0U9"/>
<evidence type="ECO:0000313" key="2">
    <source>
        <dbReference type="Proteomes" id="UP000215027"/>
    </source>
</evidence>
<dbReference type="OrthoDB" id="163373at2"/>
<proteinExistence type="predicted"/>
<evidence type="ECO:0000313" key="1">
    <source>
        <dbReference type="EMBL" id="CUS02368.2"/>
    </source>
</evidence>
<keyword evidence="2" id="KW-1185">Reference proteome</keyword>
<organism evidence="1 2">
    <name type="scientific">Candidatus Promineifilum breve</name>
    <dbReference type="NCBI Taxonomy" id="1806508"/>
    <lineage>
        <taxon>Bacteria</taxon>
        <taxon>Bacillati</taxon>
        <taxon>Chloroflexota</taxon>
        <taxon>Ardenticatenia</taxon>
        <taxon>Candidatus Promineifilales</taxon>
        <taxon>Candidatus Promineifilaceae</taxon>
        <taxon>Candidatus Promineifilum</taxon>
    </lineage>
</organism>
<dbReference type="Proteomes" id="UP000215027">
    <property type="component" value="Chromosome I"/>
</dbReference>
<name>A0A160T0U9_9CHLR</name>
<dbReference type="KEGG" id="pbf:CFX0092_A0487"/>
<reference evidence="1" key="1">
    <citation type="submission" date="2016-01" db="EMBL/GenBank/DDBJ databases">
        <authorList>
            <person name="Mcilroy J.S."/>
            <person name="Karst M S."/>
            <person name="Albertsen M."/>
        </authorList>
    </citation>
    <scope>NUCLEOTIDE SEQUENCE</scope>
    <source>
        <strain evidence="1">Cfx-K</strain>
    </source>
</reference>
<gene>
    <name evidence="1" type="ORF">CFX0092_A0487</name>
</gene>
<accession>A0A160T0U9</accession>